<feature type="chain" id="PRO_5042074612" evidence="1">
    <location>
        <begin position="23"/>
        <end position="119"/>
    </location>
</feature>
<proteinExistence type="predicted"/>
<dbReference type="AlphaFoldDB" id="A0AAD9QPE9"/>
<sequence length="119" mass="13537">MASKSVVLFCCLAILAVVQVQSLGSLYGRLFKDEPRELCQSKRSQDPASTDLDPFERVLMAVTSDREKNKRQSPCYENPQYSGYCTTFSSFCEQETWSSFRTAANRDMFLQICCCQTSK</sequence>
<dbReference type="Proteomes" id="UP001249851">
    <property type="component" value="Unassembled WGS sequence"/>
</dbReference>
<accession>A0AAD9QPE9</accession>
<reference evidence="2" key="1">
    <citation type="journal article" date="2023" name="G3 (Bethesda)">
        <title>Whole genome assembly and annotation of the endangered Caribbean coral Acropora cervicornis.</title>
        <authorList>
            <person name="Selwyn J.D."/>
            <person name="Vollmer S.V."/>
        </authorList>
    </citation>
    <scope>NUCLEOTIDE SEQUENCE</scope>
    <source>
        <strain evidence="2">K2</strain>
    </source>
</reference>
<keyword evidence="3" id="KW-1185">Reference proteome</keyword>
<reference evidence="2" key="2">
    <citation type="journal article" date="2023" name="Science">
        <title>Genomic signatures of disease resistance in endangered staghorn corals.</title>
        <authorList>
            <person name="Vollmer S.V."/>
            <person name="Selwyn J.D."/>
            <person name="Despard B.A."/>
            <person name="Roesel C.L."/>
        </authorList>
    </citation>
    <scope>NUCLEOTIDE SEQUENCE</scope>
    <source>
        <strain evidence="2">K2</strain>
    </source>
</reference>
<gene>
    <name evidence="2" type="ORF">P5673_011699</name>
</gene>
<comment type="caution">
    <text evidence="2">The sequence shown here is derived from an EMBL/GenBank/DDBJ whole genome shotgun (WGS) entry which is preliminary data.</text>
</comment>
<feature type="signal peptide" evidence="1">
    <location>
        <begin position="1"/>
        <end position="22"/>
    </location>
</feature>
<dbReference type="EMBL" id="JARQWQ010000021">
    <property type="protein sequence ID" value="KAK2564987.1"/>
    <property type="molecule type" value="Genomic_DNA"/>
</dbReference>
<protein>
    <submittedName>
        <fullName evidence="2">Uncharacterized protein</fullName>
    </submittedName>
</protein>
<name>A0AAD9QPE9_ACRCE</name>
<keyword evidence="1" id="KW-0732">Signal</keyword>
<organism evidence="2 3">
    <name type="scientific">Acropora cervicornis</name>
    <name type="common">Staghorn coral</name>
    <dbReference type="NCBI Taxonomy" id="6130"/>
    <lineage>
        <taxon>Eukaryota</taxon>
        <taxon>Metazoa</taxon>
        <taxon>Cnidaria</taxon>
        <taxon>Anthozoa</taxon>
        <taxon>Hexacorallia</taxon>
        <taxon>Scleractinia</taxon>
        <taxon>Astrocoeniina</taxon>
        <taxon>Acroporidae</taxon>
        <taxon>Acropora</taxon>
    </lineage>
</organism>
<evidence type="ECO:0000313" key="2">
    <source>
        <dbReference type="EMBL" id="KAK2564987.1"/>
    </source>
</evidence>
<evidence type="ECO:0000256" key="1">
    <source>
        <dbReference type="SAM" id="SignalP"/>
    </source>
</evidence>
<evidence type="ECO:0000313" key="3">
    <source>
        <dbReference type="Proteomes" id="UP001249851"/>
    </source>
</evidence>